<feature type="domain" description="Cytochrome c" evidence="7">
    <location>
        <begin position="1"/>
        <end position="85"/>
    </location>
</feature>
<keyword evidence="9" id="KW-1185">Reference proteome</keyword>
<evidence type="ECO:0000256" key="3">
    <source>
        <dbReference type="ARBA" id="ARBA00022723"/>
    </source>
</evidence>
<proteinExistence type="predicted"/>
<evidence type="ECO:0000256" key="5">
    <source>
        <dbReference type="ARBA" id="ARBA00023004"/>
    </source>
</evidence>
<reference evidence="8" key="1">
    <citation type="submission" date="2022-05" db="EMBL/GenBank/DDBJ databases">
        <title>An RpoN-dependent PEP-CTERM gene is involved in floc formation of an Aquincola tertiaricarbonis strain.</title>
        <authorList>
            <person name="Qiu D."/>
            <person name="Xia M."/>
        </authorList>
    </citation>
    <scope>NUCLEOTIDE SEQUENCE</scope>
    <source>
        <strain evidence="8">RN12</strain>
    </source>
</reference>
<dbReference type="SUPFAM" id="SSF46626">
    <property type="entry name" value="Cytochrome c"/>
    <property type="match status" value="1"/>
</dbReference>
<keyword evidence="2 6" id="KW-0349">Heme</keyword>
<keyword evidence="5 6" id="KW-0408">Iron</keyword>
<dbReference type="InterPro" id="IPR050597">
    <property type="entry name" value="Cytochrome_c_Oxidase_Subunit"/>
</dbReference>
<evidence type="ECO:0000256" key="1">
    <source>
        <dbReference type="ARBA" id="ARBA00022448"/>
    </source>
</evidence>
<dbReference type="PANTHER" id="PTHR33751">
    <property type="entry name" value="CBB3-TYPE CYTOCHROME C OXIDASE SUBUNIT FIXP"/>
    <property type="match status" value="1"/>
</dbReference>
<dbReference type="EMBL" id="CP097636">
    <property type="protein sequence ID" value="URI08505.1"/>
    <property type="molecule type" value="Genomic_DNA"/>
</dbReference>
<dbReference type="PANTHER" id="PTHR33751:SF9">
    <property type="entry name" value="CYTOCHROME C4"/>
    <property type="match status" value="1"/>
</dbReference>
<keyword evidence="1" id="KW-0813">Transport</keyword>
<sequence length="86" mass="8868">MPAGIGTPTLAVRQLAATCASCHGTDGRPADAAMPPLAGLPQGVFTAQMRAFRGGERPATVMHQISRGYTDAQVEALAAYFAGLPR</sequence>
<evidence type="ECO:0000256" key="4">
    <source>
        <dbReference type="ARBA" id="ARBA00022982"/>
    </source>
</evidence>
<dbReference type="InterPro" id="IPR009056">
    <property type="entry name" value="Cyt_c-like_dom"/>
</dbReference>
<evidence type="ECO:0000256" key="6">
    <source>
        <dbReference type="PROSITE-ProRule" id="PRU00433"/>
    </source>
</evidence>
<gene>
    <name evidence="8" type="ORF">MW290_23265</name>
</gene>
<accession>A0ABY4S8H5</accession>
<dbReference type="RefSeq" id="WP_250196727.1">
    <property type="nucleotide sequence ID" value="NZ_CP097636.1"/>
</dbReference>
<dbReference type="Gene3D" id="1.10.760.10">
    <property type="entry name" value="Cytochrome c-like domain"/>
    <property type="match status" value="1"/>
</dbReference>
<evidence type="ECO:0000313" key="9">
    <source>
        <dbReference type="Proteomes" id="UP001056201"/>
    </source>
</evidence>
<dbReference type="Proteomes" id="UP001056201">
    <property type="component" value="Chromosome 2"/>
</dbReference>
<protein>
    <submittedName>
        <fullName evidence="8">C-type cytochrome</fullName>
    </submittedName>
</protein>
<evidence type="ECO:0000256" key="2">
    <source>
        <dbReference type="ARBA" id="ARBA00022617"/>
    </source>
</evidence>
<keyword evidence="3 6" id="KW-0479">Metal-binding</keyword>
<dbReference type="Pfam" id="PF00034">
    <property type="entry name" value="Cytochrom_C"/>
    <property type="match status" value="1"/>
</dbReference>
<organism evidence="8 9">
    <name type="scientific">Aquincola tertiaricarbonis</name>
    <dbReference type="NCBI Taxonomy" id="391953"/>
    <lineage>
        <taxon>Bacteria</taxon>
        <taxon>Pseudomonadati</taxon>
        <taxon>Pseudomonadota</taxon>
        <taxon>Betaproteobacteria</taxon>
        <taxon>Burkholderiales</taxon>
        <taxon>Sphaerotilaceae</taxon>
        <taxon>Aquincola</taxon>
    </lineage>
</organism>
<evidence type="ECO:0000259" key="7">
    <source>
        <dbReference type="PROSITE" id="PS51007"/>
    </source>
</evidence>
<keyword evidence="4" id="KW-0249">Electron transport</keyword>
<dbReference type="InterPro" id="IPR036909">
    <property type="entry name" value="Cyt_c-like_dom_sf"/>
</dbReference>
<name>A0ABY4S8H5_AQUTE</name>
<evidence type="ECO:0000313" key="8">
    <source>
        <dbReference type="EMBL" id="URI08505.1"/>
    </source>
</evidence>
<dbReference type="PROSITE" id="PS51007">
    <property type="entry name" value="CYTC"/>
    <property type="match status" value="1"/>
</dbReference>